<reference evidence="2" key="2">
    <citation type="submission" date="2020-02" db="EMBL/GenBank/DDBJ databases">
        <title>Using affinity propagation clustering for identifying bacterial clades and subclades with whole-genome sequences of Francisella tularensis.</title>
        <authorList>
            <person name="Homeier-Bachmann T."/>
            <person name="Abdel-Glil M.Y."/>
            <person name="Hackbart A."/>
            <person name="Hotzel H."/>
            <person name="Tomaso H."/>
        </authorList>
    </citation>
    <scope>NUCLEOTIDE SEQUENCE</scope>
    <source>
        <strain evidence="2">15T0085</strain>
        <strain evidence="1">17T1429</strain>
    </source>
</reference>
<evidence type="ECO:0000313" key="1">
    <source>
        <dbReference type="EMBL" id="NDR89204.1"/>
    </source>
</evidence>
<sequence length="113" mass="13182">MDKNDFEYLLTKRAWEDKEFVDLLTSNPYQALAQLGVSIPENIKLKVVQQKKDTLYFTIPAFDKKRSQEKPFQLNQIDIWSSGKMFLWLASAEQKAKLLQLRNSIFTTGANHE</sequence>
<dbReference type="KEGG" id="ftv:CH67_242"/>
<proteinExistence type="predicted"/>
<dbReference type="HOGENOM" id="CLU_2156239_0_0_6"/>
<dbReference type="OMA" id="MWEDPVF"/>
<dbReference type="EMBL" id="JAAGKH010000043">
    <property type="protein sequence ID" value="NDR89204.1"/>
    <property type="molecule type" value="Genomic_DNA"/>
</dbReference>
<dbReference type="Gene3D" id="3.90.330.10">
    <property type="entry name" value="Nitrile hydratase alpha /Thiocyanate hydrolase gamma"/>
    <property type="match status" value="1"/>
</dbReference>
<dbReference type="KEGG" id="ftz:CH68_2126"/>
<dbReference type="eggNOG" id="ENOG50339GC">
    <property type="taxonomic scope" value="Bacteria"/>
</dbReference>
<dbReference type="AlphaFoldDB" id="A0A0B3VS78"/>
<reference evidence="2" key="1">
    <citation type="submission" date="2019-08" db="EMBL/GenBank/DDBJ databases">
        <authorList>
            <person name="Busch A."/>
        </authorList>
    </citation>
    <scope>NUCLEOTIDE SEQUENCE</scope>
    <source>
        <strain evidence="2">15T0085</strain>
        <strain evidence="1">17T1429</strain>
    </source>
</reference>
<evidence type="ECO:0000313" key="2">
    <source>
        <dbReference type="EMBL" id="NDS68745.1"/>
    </source>
</evidence>
<gene>
    <name evidence="2" type="ORF">FWI86_06910</name>
    <name evidence="1" type="ORF">FWJ04_06105</name>
</gene>
<organism evidence="2">
    <name type="scientific">Francisella tularensis subsp. holarctica</name>
    <dbReference type="NCBI Taxonomy" id="119857"/>
    <lineage>
        <taxon>Bacteria</taxon>
        <taxon>Pseudomonadati</taxon>
        <taxon>Pseudomonadota</taxon>
        <taxon>Gammaproteobacteria</taxon>
        <taxon>Thiotrichales</taxon>
        <taxon>Francisellaceae</taxon>
        <taxon>Francisella</taxon>
    </lineage>
</organism>
<dbReference type="InterPro" id="IPR036648">
    <property type="entry name" value="CN_Hdrase_a/SCN_Hdrase_g_sf"/>
</dbReference>
<dbReference type="GO" id="GO:0003824">
    <property type="term" value="F:catalytic activity"/>
    <property type="evidence" value="ECO:0007669"/>
    <property type="project" value="InterPro"/>
</dbReference>
<dbReference type="RefSeq" id="WP_003013844.1">
    <property type="nucleotide sequence ID" value="NZ_CP009693.1"/>
</dbReference>
<protein>
    <submittedName>
        <fullName evidence="2">NHLP leader peptide family natural product</fullName>
    </submittedName>
</protein>
<dbReference type="GO" id="GO:0046914">
    <property type="term" value="F:transition metal ion binding"/>
    <property type="evidence" value="ECO:0007669"/>
    <property type="project" value="InterPro"/>
</dbReference>
<comment type="caution">
    <text evidence="2">The sequence shown here is derived from an EMBL/GenBank/DDBJ whole genome shotgun (WGS) entry which is preliminary data.</text>
</comment>
<dbReference type="SUPFAM" id="SSF56209">
    <property type="entry name" value="Nitrile hydratase alpha chain"/>
    <property type="match status" value="1"/>
</dbReference>
<name>A0A0B3VS78_FRATU</name>
<accession>A0A0B3VS78</accession>
<dbReference type="KEGG" id="ftc:DA46_751"/>
<dbReference type="EMBL" id="JAAGJP010000046">
    <property type="protein sequence ID" value="NDS68745.1"/>
    <property type="molecule type" value="Genomic_DNA"/>
</dbReference>